<sequence length="114" mass="13750">MNITKDAFEIYTDLLLPELLDGICEPCTVSRLCYRREEIDDGWDELSESEQALVRHADKVLVSEAETVSSFWLKELRYHREKLNPPQEKWWWWLHKIADDTYPKERLPKWVKND</sequence>
<organism evidence="1 2">
    <name type="scientific">Dethiosulfatarculus sandiegensis</name>
    <dbReference type="NCBI Taxonomy" id="1429043"/>
    <lineage>
        <taxon>Bacteria</taxon>
        <taxon>Pseudomonadati</taxon>
        <taxon>Thermodesulfobacteriota</taxon>
        <taxon>Desulfarculia</taxon>
        <taxon>Desulfarculales</taxon>
        <taxon>Desulfarculaceae</taxon>
        <taxon>Dethiosulfatarculus</taxon>
    </lineage>
</organism>
<protein>
    <submittedName>
        <fullName evidence="1">Uncharacterized protein</fullName>
    </submittedName>
</protein>
<accession>A0A0D2JQH3</accession>
<evidence type="ECO:0000313" key="1">
    <source>
        <dbReference type="EMBL" id="KIX11745.1"/>
    </source>
</evidence>
<dbReference type="RefSeq" id="WP_044351687.1">
    <property type="nucleotide sequence ID" value="NZ_AZAC01000045.1"/>
</dbReference>
<dbReference type="AlphaFoldDB" id="A0A0D2JQH3"/>
<evidence type="ECO:0000313" key="2">
    <source>
        <dbReference type="Proteomes" id="UP000032233"/>
    </source>
</evidence>
<dbReference type="OrthoDB" id="7062925at2"/>
<keyword evidence="2" id="KW-1185">Reference proteome</keyword>
<gene>
    <name evidence="1" type="ORF">X474_23015</name>
</gene>
<reference evidence="1 2" key="1">
    <citation type="submission" date="2013-11" db="EMBL/GenBank/DDBJ databases">
        <title>Metagenomic analysis of a methanogenic consortium involved in long chain n-alkane degradation.</title>
        <authorList>
            <person name="Davidova I.A."/>
            <person name="Callaghan A.V."/>
            <person name="Wawrik B."/>
            <person name="Pruitt S."/>
            <person name="Marks C."/>
            <person name="Duncan K.E."/>
            <person name="Suflita J.M."/>
        </authorList>
    </citation>
    <scope>NUCLEOTIDE SEQUENCE [LARGE SCALE GENOMIC DNA]</scope>
    <source>
        <strain evidence="1 2">SPR</strain>
    </source>
</reference>
<dbReference type="InParanoid" id="A0A0D2JQH3"/>
<proteinExistence type="predicted"/>
<dbReference type="EMBL" id="AZAC01000045">
    <property type="protein sequence ID" value="KIX11745.1"/>
    <property type="molecule type" value="Genomic_DNA"/>
</dbReference>
<dbReference type="Proteomes" id="UP000032233">
    <property type="component" value="Unassembled WGS sequence"/>
</dbReference>
<comment type="caution">
    <text evidence="1">The sequence shown here is derived from an EMBL/GenBank/DDBJ whole genome shotgun (WGS) entry which is preliminary data.</text>
</comment>
<name>A0A0D2JQH3_9BACT</name>